<accession>A0A0L0NNX7</accession>
<dbReference type="VEuPathDB" id="FungiDB:CJI96_0001146"/>
<evidence type="ECO:0000256" key="5">
    <source>
        <dbReference type="ARBA" id="ARBA00022824"/>
    </source>
</evidence>
<evidence type="ECO:0000256" key="4">
    <source>
        <dbReference type="ARBA" id="ARBA00018463"/>
    </source>
</evidence>
<evidence type="ECO:0000256" key="1">
    <source>
        <dbReference type="ARBA" id="ARBA00004406"/>
    </source>
</evidence>
<evidence type="ECO:0000256" key="6">
    <source>
        <dbReference type="ARBA" id="ARBA00023136"/>
    </source>
</evidence>
<evidence type="ECO:0000313" key="8">
    <source>
        <dbReference type="EMBL" id="KND95724.1"/>
    </source>
</evidence>
<organism evidence="8 9">
    <name type="scientific">Candidozyma auris</name>
    <name type="common">Yeast</name>
    <name type="synonym">Candida auris</name>
    <dbReference type="NCBI Taxonomy" id="498019"/>
    <lineage>
        <taxon>Eukaryota</taxon>
        <taxon>Fungi</taxon>
        <taxon>Dikarya</taxon>
        <taxon>Ascomycota</taxon>
        <taxon>Saccharomycotina</taxon>
        <taxon>Pichiomycetes</taxon>
        <taxon>Metschnikowiaceae</taxon>
        <taxon>Candidozyma</taxon>
    </lineage>
</organism>
<comment type="similarity">
    <text evidence="2">Belongs to the ERF4 family.</text>
</comment>
<dbReference type="GO" id="GO:0005789">
    <property type="term" value="C:endoplasmic reticulum membrane"/>
    <property type="evidence" value="ECO:0007669"/>
    <property type="project" value="UniProtKB-SubCell"/>
</dbReference>
<proteinExistence type="inferred from homology"/>
<dbReference type="VEuPathDB" id="FungiDB:CJJ09_002395"/>
<reference evidence="9" key="1">
    <citation type="journal article" date="2015" name="BMC Genomics">
        <title>Draft genome of a commonly misdiagnosed multidrug resistant pathogen Candida auris.</title>
        <authorList>
            <person name="Chatterjee S."/>
            <person name="Alampalli S.V."/>
            <person name="Nageshan R.K."/>
            <person name="Chettiar S.T."/>
            <person name="Joshi S."/>
            <person name="Tatu U.S."/>
        </authorList>
    </citation>
    <scope>NUCLEOTIDE SEQUENCE [LARGE SCALE GENOMIC DNA]</scope>
    <source>
        <strain evidence="9">6684</strain>
    </source>
</reference>
<sequence length="233" mass="26878">MNDPNNKYNDKQAPAFFNYHEFLVPPEAVSASTLVSQVSPSEKEQPHELSLVVNHFPNVYAPIESTLYKDTRIVRIPRAYHEMDYSYMIPQFSLYTPGEEPAAVLGEPTLGCFDWQVFSTVSKTPLVPLLLSALEVEDIVKRVNAFLADAFSLNSKWTWVDNMVDFFTGTLYSRFWGWLVLEPFTKRQVQKLDEYVEHLNETFLSKRHPLLRLIAPRESGFLLLDFQIPKPSD</sequence>
<dbReference type="PANTHER" id="PTHR13254">
    <property type="entry name" value="GOLGI AUTOANTIGEN, GOLGIN SUBFAMILY A, 7"/>
    <property type="match status" value="1"/>
</dbReference>
<dbReference type="VEuPathDB" id="FungiDB:CJI97_000427"/>
<evidence type="ECO:0000256" key="2">
    <source>
        <dbReference type="ARBA" id="ARBA00007732"/>
    </source>
</evidence>
<dbReference type="Proteomes" id="UP000037122">
    <property type="component" value="Unassembled WGS sequence"/>
</dbReference>
<evidence type="ECO:0000256" key="3">
    <source>
        <dbReference type="ARBA" id="ARBA00011396"/>
    </source>
</evidence>
<gene>
    <name evidence="8" type="ORF">QG37_08052</name>
</gene>
<evidence type="ECO:0000313" key="9">
    <source>
        <dbReference type="Proteomes" id="UP000037122"/>
    </source>
</evidence>
<dbReference type="VEuPathDB" id="FungiDB:QG37_08052"/>
<dbReference type="VEuPathDB" id="FungiDB:CJJ07_004173"/>
<keyword evidence="6" id="KW-0472">Membrane</keyword>
<dbReference type="InterPro" id="IPR019383">
    <property type="entry name" value="Golgin_A_7/ERF4"/>
</dbReference>
<dbReference type="GO" id="GO:0006612">
    <property type="term" value="P:protein targeting to membrane"/>
    <property type="evidence" value="ECO:0007669"/>
    <property type="project" value="TreeGrafter"/>
</dbReference>
<protein>
    <recommendedName>
        <fullName evidence="4">Ras modification protein ERF4</fullName>
    </recommendedName>
</protein>
<name>A0A0L0NNX7_CANAR</name>
<dbReference type="InterPro" id="IPR051371">
    <property type="entry name" value="Ras_palmitoyltransferase"/>
</dbReference>
<dbReference type="GO" id="GO:0031211">
    <property type="term" value="C:endoplasmic reticulum palmitoyltransferase complex"/>
    <property type="evidence" value="ECO:0007669"/>
    <property type="project" value="TreeGrafter"/>
</dbReference>
<dbReference type="Pfam" id="PF10256">
    <property type="entry name" value="Erf4"/>
    <property type="match status" value="1"/>
</dbReference>
<comment type="subunit">
    <text evidence="3">Interacts with ERF2.</text>
</comment>
<feature type="domain" description="Golgin subfamily A member 7/ERF4" evidence="7">
    <location>
        <begin position="73"/>
        <end position="225"/>
    </location>
</feature>
<comment type="subcellular location">
    <subcellularLocation>
        <location evidence="1">Endoplasmic reticulum membrane</location>
        <topology evidence="1">Peripheral membrane protein</topology>
    </subcellularLocation>
</comment>
<dbReference type="PANTHER" id="PTHR13254:SF0">
    <property type="entry name" value="GOLGIN SUBFAMILY A MEMBER 7_ERF4 DOMAIN-CONTAINING PROTEIN"/>
    <property type="match status" value="1"/>
</dbReference>
<evidence type="ECO:0000259" key="7">
    <source>
        <dbReference type="Pfam" id="PF10256"/>
    </source>
</evidence>
<dbReference type="AlphaFoldDB" id="A0A0L0NNX7"/>
<dbReference type="VEuPathDB" id="FungiDB:B9J08_000427"/>
<keyword evidence="5" id="KW-0256">Endoplasmic reticulum</keyword>
<dbReference type="EMBL" id="LGST01000066">
    <property type="protein sequence ID" value="KND95724.1"/>
    <property type="molecule type" value="Genomic_DNA"/>
</dbReference>
<comment type="caution">
    <text evidence="8">The sequence shown here is derived from an EMBL/GenBank/DDBJ whole genome shotgun (WGS) entry which is preliminary data.</text>
</comment>